<reference evidence="3" key="1">
    <citation type="submission" date="2019-03" db="EMBL/GenBank/DDBJ databases">
        <title>Lake Tanganyika Metagenome-Assembled Genomes (MAGs).</title>
        <authorList>
            <person name="Tran P."/>
        </authorList>
    </citation>
    <scope>NUCLEOTIDE SEQUENCE</scope>
    <source>
        <strain evidence="3">K_DeepCast_65m_m2_066</strain>
    </source>
</reference>
<keyword evidence="1" id="KW-0677">Repeat</keyword>
<dbReference type="GO" id="GO:0004792">
    <property type="term" value="F:thiosulfate-cyanide sulfurtransferase activity"/>
    <property type="evidence" value="ECO:0007669"/>
    <property type="project" value="InterPro"/>
</dbReference>
<name>A0A938B502_UNCTE</name>
<feature type="domain" description="Rhodanese" evidence="2">
    <location>
        <begin position="21"/>
        <end position="140"/>
    </location>
</feature>
<evidence type="ECO:0000259" key="2">
    <source>
        <dbReference type="PROSITE" id="PS50206"/>
    </source>
</evidence>
<dbReference type="Gene3D" id="3.40.250.10">
    <property type="entry name" value="Rhodanese-like domain"/>
    <property type="match status" value="2"/>
</dbReference>
<dbReference type="InterPro" id="IPR036873">
    <property type="entry name" value="Rhodanese-like_dom_sf"/>
</dbReference>
<organism evidence="3 4">
    <name type="scientific">Tectimicrobiota bacterium</name>
    <dbReference type="NCBI Taxonomy" id="2528274"/>
    <lineage>
        <taxon>Bacteria</taxon>
        <taxon>Pseudomonadati</taxon>
        <taxon>Nitrospinota/Tectimicrobiota group</taxon>
        <taxon>Candidatus Tectimicrobiota</taxon>
    </lineage>
</organism>
<sequence>MPRHPDRQITVSVDWLAAHLHDANLRIMDARMVSPTDTHPRGDAVYAAGHIPGAIFVHWRQDLSVNAPPVPNLLLDAEPFAAKMGAFGVHADTTVIVCDPGDENWAARLWWALKYYGHDKVYVLEGGAAAWQEAGQPWTTAVVQPQPTTFVARPRPAMRASKARVRQAVDDPNTTIIETRRQQNIAEAGGTVQGAFWLPSTTVFAAKGAYRELIPEAELDHYLAEIGADRAASLVAT</sequence>
<accession>A0A938B502</accession>
<evidence type="ECO:0000313" key="4">
    <source>
        <dbReference type="Proteomes" id="UP000712673"/>
    </source>
</evidence>
<evidence type="ECO:0000313" key="3">
    <source>
        <dbReference type="EMBL" id="MBM3225223.1"/>
    </source>
</evidence>
<dbReference type="Pfam" id="PF00581">
    <property type="entry name" value="Rhodanese"/>
    <property type="match status" value="1"/>
</dbReference>
<dbReference type="PROSITE" id="PS50206">
    <property type="entry name" value="RHODANESE_3"/>
    <property type="match status" value="1"/>
</dbReference>
<dbReference type="EMBL" id="VGLS01000515">
    <property type="protein sequence ID" value="MBM3225223.1"/>
    <property type="molecule type" value="Genomic_DNA"/>
</dbReference>
<dbReference type="PROSITE" id="PS00380">
    <property type="entry name" value="RHODANESE_1"/>
    <property type="match status" value="1"/>
</dbReference>
<dbReference type="InterPro" id="IPR001763">
    <property type="entry name" value="Rhodanese-like_dom"/>
</dbReference>
<dbReference type="SUPFAM" id="SSF52821">
    <property type="entry name" value="Rhodanese/Cell cycle control phosphatase"/>
    <property type="match status" value="2"/>
</dbReference>
<proteinExistence type="predicted"/>
<dbReference type="Proteomes" id="UP000712673">
    <property type="component" value="Unassembled WGS sequence"/>
</dbReference>
<dbReference type="InterPro" id="IPR051126">
    <property type="entry name" value="Thiosulfate_sulfurtransferase"/>
</dbReference>
<protein>
    <submittedName>
        <fullName evidence="3">Sulfurtransferase</fullName>
    </submittedName>
</protein>
<evidence type="ECO:0000256" key="1">
    <source>
        <dbReference type="ARBA" id="ARBA00022737"/>
    </source>
</evidence>
<comment type="caution">
    <text evidence="3">The sequence shown here is derived from an EMBL/GenBank/DDBJ whole genome shotgun (WGS) entry which is preliminary data.</text>
</comment>
<dbReference type="SMART" id="SM00450">
    <property type="entry name" value="RHOD"/>
    <property type="match status" value="1"/>
</dbReference>
<dbReference type="InterPro" id="IPR001307">
    <property type="entry name" value="Thiosulphate_STrfase_CS"/>
</dbReference>
<dbReference type="PANTHER" id="PTHR43855:SF1">
    <property type="entry name" value="THIOSULFATE SULFURTRANSFERASE"/>
    <property type="match status" value="1"/>
</dbReference>
<dbReference type="PANTHER" id="PTHR43855">
    <property type="entry name" value="THIOSULFATE SULFURTRANSFERASE"/>
    <property type="match status" value="1"/>
</dbReference>
<gene>
    <name evidence="3" type="ORF">FJZ47_15675</name>
</gene>
<dbReference type="AlphaFoldDB" id="A0A938B502"/>
<dbReference type="CDD" id="cd01448">
    <property type="entry name" value="TST_Repeat_1"/>
    <property type="match status" value="1"/>
</dbReference>